<reference evidence="1" key="1">
    <citation type="submission" date="2021-06" db="EMBL/GenBank/DDBJ databases">
        <title>Parelaphostrongylus tenuis whole genome reference sequence.</title>
        <authorList>
            <person name="Garwood T.J."/>
            <person name="Larsen P.A."/>
            <person name="Fountain-Jones N.M."/>
            <person name="Garbe J.R."/>
            <person name="Macchietto M.G."/>
            <person name="Kania S.A."/>
            <person name="Gerhold R.W."/>
            <person name="Richards J.E."/>
            <person name="Wolf T.M."/>
        </authorList>
    </citation>
    <scope>NUCLEOTIDE SEQUENCE</scope>
    <source>
        <strain evidence="1">MNPRO001-30</strain>
        <tissue evidence="1">Meninges</tissue>
    </source>
</reference>
<accession>A0AAD5MTE5</accession>
<keyword evidence="2" id="KW-1185">Reference proteome</keyword>
<evidence type="ECO:0000313" key="1">
    <source>
        <dbReference type="EMBL" id="KAJ1353746.1"/>
    </source>
</evidence>
<sequence>MMLSESLEREGHTGLLLHAVGKNESVVVPARITLRSTGWQVIRQREAGLQSLLQKCSSIALMVIGVINTVPIAVTHSNIDRIFEVLV</sequence>
<evidence type="ECO:0000313" key="2">
    <source>
        <dbReference type="Proteomes" id="UP001196413"/>
    </source>
</evidence>
<proteinExistence type="predicted"/>
<dbReference type="EMBL" id="JAHQIW010001830">
    <property type="protein sequence ID" value="KAJ1353746.1"/>
    <property type="molecule type" value="Genomic_DNA"/>
</dbReference>
<name>A0AAD5MTE5_PARTN</name>
<gene>
    <name evidence="1" type="ORF">KIN20_010450</name>
</gene>
<comment type="caution">
    <text evidence="1">The sequence shown here is derived from an EMBL/GenBank/DDBJ whole genome shotgun (WGS) entry which is preliminary data.</text>
</comment>
<dbReference type="AlphaFoldDB" id="A0AAD5MTE5"/>
<dbReference type="Proteomes" id="UP001196413">
    <property type="component" value="Unassembled WGS sequence"/>
</dbReference>
<organism evidence="1 2">
    <name type="scientific">Parelaphostrongylus tenuis</name>
    <name type="common">Meningeal worm</name>
    <dbReference type="NCBI Taxonomy" id="148309"/>
    <lineage>
        <taxon>Eukaryota</taxon>
        <taxon>Metazoa</taxon>
        <taxon>Ecdysozoa</taxon>
        <taxon>Nematoda</taxon>
        <taxon>Chromadorea</taxon>
        <taxon>Rhabditida</taxon>
        <taxon>Rhabditina</taxon>
        <taxon>Rhabditomorpha</taxon>
        <taxon>Strongyloidea</taxon>
        <taxon>Metastrongylidae</taxon>
        <taxon>Parelaphostrongylus</taxon>
    </lineage>
</organism>
<protein>
    <submittedName>
        <fullName evidence="1">Uncharacterized protein</fullName>
    </submittedName>
</protein>